<dbReference type="Gene3D" id="1.10.3090.10">
    <property type="entry name" value="cca-adding enzyme, domain 2"/>
    <property type="match status" value="1"/>
</dbReference>
<dbReference type="OrthoDB" id="9805698at2"/>
<dbReference type="PIRSF" id="PIRSF000813">
    <property type="entry name" value="CCA_bact"/>
    <property type="match status" value="1"/>
</dbReference>
<organism evidence="15 16">
    <name type="scientific">Riesia pediculicola (strain USDA)</name>
    <dbReference type="NCBI Taxonomy" id="515618"/>
    <lineage>
        <taxon>Bacteria</taxon>
        <taxon>Pseudomonadati</taxon>
        <taxon>Pseudomonadota</taxon>
        <taxon>Gammaproteobacteria</taxon>
        <taxon>Enterobacterales</taxon>
        <taxon>Enterobacteriaceae</taxon>
        <taxon>Candidatus Riesia</taxon>
    </lineage>
</organism>
<evidence type="ECO:0000259" key="13">
    <source>
        <dbReference type="Pfam" id="PF12627"/>
    </source>
</evidence>
<dbReference type="InterPro" id="IPR002646">
    <property type="entry name" value="PolA_pol_head_dom"/>
</dbReference>
<evidence type="ECO:0000313" key="15">
    <source>
        <dbReference type="EMBL" id="ADD79609.1"/>
    </source>
</evidence>
<dbReference type="GO" id="GO:0016787">
    <property type="term" value="F:hydrolase activity"/>
    <property type="evidence" value="ECO:0007669"/>
    <property type="project" value="UniProtKB-KW"/>
</dbReference>
<dbReference type="eggNOG" id="COG0617">
    <property type="taxonomic scope" value="Bacteria"/>
</dbReference>
<feature type="binding site" evidence="11">
    <location>
        <position position="23"/>
    </location>
    <ligand>
        <name>Mg(2+)</name>
        <dbReference type="ChEBI" id="CHEBI:18420"/>
    </ligand>
</feature>
<keyword evidence="7 11" id="KW-0692">RNA repair</keyword>
<feature type="binding site" evidence="11">
    <location>
        <position position="11"/>
    </location>
    <ligand>
        <name>ATP</name>
        <dbReference type="ChEBI" id="CHEBI:30616"/>
    </ligand>
</feature>
<dbReference type="GO" id="GO:0000287">
    <property type="term" value="F:magnesium ion binding"/>
    <property type="evidence" value="ECO:0007669"/>
    <property type="project" value="UniProtKB-UniRule"/>
</dbReference>
<evidence type="ECO:0000259" key="12">
    <source>
        <dbReference type="Pfam" id="PF01743"/>
    </source>
</evidence>
<dbReference type="HAMAP" id="MF_01262">
    <property type="entry name" value="CCA_bact_type2"/>
    <property type="match status" value="1"/>
</dbReference>
<dbReference type="PANTHER" id="PTHR47545">
    <property type="entry name" value="MULTIFUNCTIONAL CCA PROTEIN"/>
    <property type="match status" value="1"/>
</dbReference>
<comment type="cofactor">
    <cofactor evidence="1 11">
        <name>Mg(2+)</name>
        <dbReference type="ChEBI" id="CHEBI:18420"/>
    </cofactor>
</comment>
<keyword evidence="6 11" id="KW-0547">Nucleotide-binding</keyword>
<keyword evidence="15" id="KW-0378">Hydrolase</keyword>
<dbReference type="Proteomes" id="UP000001700">
    <property type="component" value="Chromosome"/>
</dbReference>
<feature type="domain" description="Poly A polymerase head" evidence="12">
    <location>
        <begin position="3"/>
        <end position="122"/>
    </location>
</feature>
<feature type="binding site" evidence="11">
    <location>
        <position position="140"/>
    </location>
    <ligand>
        <name>CTP</name>
        <dbReference type="ChEBI" id="CHEBI:37563"/>
    </ligand>
</feature>
<evidence type="ECO:0000256" key="4">
    <source>
        <dbReference type="ARBA" id="ARBA00022695"/>
    </source>
</evidence>
<comment type="similarity">
    <text evidence="11">Belongs to the tRNA nucleotidyltransferase/poly(A) polymerase family. Bacterial CCA-adding enzyme type 2 subfamily.</text>
</comment>
<dbReference type="EMBL" id="CP001085">
    <property type="protein sequence ID" value="ADD79609.1"/>
    <property type="molecule type" value="Genomic_DNA"/>
</dbReference>
<evidence type="ECO:0000256" key="3">
    <source>
        <dbReference type="ARBA" id="ARBA00022694"/>
    </source>
</evidence>
<feature type="binding site" evidence="11">
    <location>
        <position position="140"/>
    </location>
    <ligand>
        <name>ATP</name>
        <dbReference type="ChEBI" id="CHEBI:30616"/>
    </ligand>
</feature>
<evidence type="ECO:0000313" key="16">
    <source>
        <dbReference type="Proteomes" id="UP000001700"/>
    </source>
</evidence>
<feature type="binding site" evidence="11">
    <location>
        <position position="21"/>
    </location>
    <ligand>
        <name>Mg(2+)</name>
        <dbReference type="ChEBI" id="CHEBI:18420"/>
    </ligand>
</feature>
<evidence type="ECO:0000256" key="9">
    <source>
        <dbReference type="ARBA" id="ARBA00022842"/>
    </source>
</evidence>
<protein>
    <recommendedName>
        <fullName evidence="11">CCA-adding enzyme</fullName>
        <ecNumber evidence="11">2.7.7.72</ecNumber>
    </recommendedName>
    <alternativeName>
        <fullName evidence="11">CCA tRNA nucleotidyltransferase</fullName>
    </alternativeName>
    <alternativeName>
        <fullName evidence="11">tRNA CCA-pyrophosphorylase</fullName>
    </alternativeName>
    <alternativeName>
        <fullName evidence="11">tRNA adenylyl-/cytidylyl- transferase</fullName>
    </alternativeName>
    <alternativeName>
        <fullName evidence="11">tRNA nucleotidyltransferase</fullName>
    </alternativeName>
    <alternativeName>
        <fullName evidence="11">tRNA-NT</fullName>
    </alternativeName>
</protein>
<gene>
    <name evidence="11" type="primary">cca</name>
    <name evidence="15" type="ordered locus">RIEPE_0583</name>
    <name evidence="14" type="ordered locus">RIEPE_0591</name>
</gene>
<feature type="binding site" evidence="11">
    <location>
        <position position="91"/>
    </location>
    <ligand>
        <name>CTP</name>
        <dbReference type="ChEBI" id="CHEBI:37563"/>
    </ligand>
</feature>
<dbReference type="SUPFAM" id="SSF81301">
    <property type="entry name" value="Nucleotidyltransferase"/>
    <property type="match status" value="1"/>
</dbReference>
<evidence type="ECO:0000256" key="10">
    <source>
        <dbReference type="ARBA" id="ARBA00022884"/>
    </source>
</evidence>
<dbReference type="EMBL" id="CP001085">
    <property type="protein sequence ID" value="ADD79441.1"/>
    <property type="molecule type" value="Genomic_DNA"/>
</dbReference>
<evidence type="ECO:0000256" key="8">
    <source>
        <dbReference type="ARBA" id="ARBA00022840"/>
    </source>
</evidence>
<keyword evidence="10 11" id="KW-0694">RNA-binding</keyword>
<dbReference type="GO" id="GO:0000049">
    <property type="term" value="F:tRNA binding"/>
    <property type="evidence" value="ECO:0007669"/>
    <property type="project" value="UniProtKB-UniRule"/>
</dbReference>
<dbReference type="GO" id="GO:0005524">
    <property type="term" value="F:ATP binding"/>
    <property type="evidence" value="ECO:0007669"/>
    <property type="project" value="UniProtKB-UniRule"/>
</dbReference>
<dbReference type="InterPro" id="IPR043519">
    <property type="entry name" value="NT_sf"/>
</dbReference>
<evidence type="ECO:0000313" key="14">
    <source>
        <dbReference type="EMBL" id="ADD79441.1"/>
    </source>
</evidence>
<dbReference type="Pfam" id="PF12627">
    <property type="entry name" value="PolyA_pol_RNAbd"/>
    <property type="match status" value="1"/>
</dbReference>
<feature type="binding site" evidence="11">
    <location>
        <position position="8"/>
    </location>
    <ligand>
        <name>CTP</name>
        <dbReference type="ChEBI" id="CHEBI:37563"/>
    </ligand>
</feature>
<evidence type="ECO:0000256" key="7">
    <source>
        <dbReference type="ARBA" id="ARBA00022800"/>
    </source>
</evidence>
<comment type="catalytic activity">
    <reaction evidence="11">
        <text>a tRNA with a 3' CCA end + 2 CTP + ATP = a tRNA with a 3' CCACCA end + 3 diphosphate</text>
        <dbReference type="Rhea" id="RHEA:76235"/>
        <dbReference type="Rhea" id="RHEA-COMP:10468"/>
        <dbReference type="Rhea" id="RHEA-COMP:18655"/>
        <dbReference type="ChEBI" id="CHEBI:30616"/>
        <dbReference type="ChEBI" id="CHEBI:33019"/>
        <dbReference type="ChEBI" id="CHEBI:37563"/>
        <dbReference type="ChEBI" id="CHEBI:83071"/>
        <dbReference type="ChEBI" id="CHEBI:195187"/>
    </reaction>
</comment>
<evidence type="ECO:0000256" key="11">
    <source>
        <dbReference type="HAMAP-Rule" id="MF_01262"/>
    </source>
</evidence>
<dbReference type="AlphaFoldDB" id="D4G906"/>
<dbReference type="HOGENOM" id="CLU_015961_1_1_6"/>
<dbReference type="GO" id="GO:0042245">
    <property type="term" value="P:RNA repair"/>
    <property type="evidence" value="ECO:0007669"/>
    <property type="project" value="UniProtKB-KW"/>
</dbReference>
<dbReference type="InterPro" id="IPR050124">
    <property type="entry name" value="tRNA_CCA-adding_enzyme"/>
</dbReference>
<evidence type="ECO:0000256" key="5">
    <source>
        <dbReference type="ARBA" id="ARBA00022723"/>
    </source>
</evidence>
<feature type="binding site" evidence="11">
    <location>
        <position position="91"/>
    </location>
    <ligand>
        <name>ATP</name>
        <dbReference type="ChEBI" id="CHEBI:30616"/>
    </ligand>
</feature>
<feature type="binding site" evidence="11">
    <location>
        <position position="8"/>
    </location>
    <ligand>
        <name>ATP</name>
        <dbReference type="ChEBI" id="CHEBI:30616"/>
    </ligand>
</feature>
<comment type="catalytic activity">
    <reaction evidence="11">
        <text>a tRNA precursor + 2 CTP + ATP = a tRNA with a 3' CCA end + 3 diphosphate</text>
        <dbReference type="Rhea" id="RHEA:14433"/>
        <dbReference type="Rhea" id="RHEA-COMP:10465"/>
        <dbReference type="Rhea" id="RHEA-COMP:10468"/>
        <dbReference type="ChEBI" id="CHEBI:30616"/>
        <dbReference type="ChEBI" id="CHEBI:33019"/>
        <dbReference type="ChEBI" id="CHEBI:37563"/>
        <dbReference type="ChEBI" id="CHEBI:74896"/>
        <dbReference type="ChEBI" id="CHEBI:83071"/>
        <dbReference type="EC" id="2.7.7.72"/>
    </reaction>
</comment>
<dbReference type="PANTHER" id="PTHR47545:SF1">
    <property type="entry name" value="MULTIFUNCTIONAL CCA PROTEIN"/>
    <property type="match status" value="1"/>
</dbReference>
<dbReference type="Gene3D" id="3.30.460.10">
    <property type="entry name" value="Beta Polymerase, domain 2"/>
    <property type="match status" value="1"/>
</dbReference>
<feature type="binding site" evidence="11">
    <location>
        <position position="137"/>
    </location>
    <ligand>
        <name>CTP</name>
        <dbReference type="ChEBI" id="CHEBI:37563"/>
    </ligand>
</feature>
<evidence type="ECO:0000256" key="6">
    <source>
        <dbReference type="ARBA" id="ARBA00022741"/>
    </source>
</evidence>
<dbReference type="RefSeq" id="WP_013087431.1">
    <property type="nucleotide sequence ID" value="NC_014109.1"/>
</dbReference>
<dbReference type="SUPFAM" id="SSF81891">
    <property type="entry name" value="Poly A polymerase C-terminal region-like"/>
    <property type="match status" value="1"/>
</dbReference>
<accession>D4G906</accession>
<feature type="binding site" evidence="11">
    <location>
        <position position="11"/>
    </location>
    <ligand>
        <name>CTP</name>
        <dbReference type="ChEBI" id="CHEBI:37563"/>
    </ligand>
</feature>
<dbReference type="STRING" id="515618.RIEPE_0583"/>
<keyword evidence="4 11" id="KW-0548">Nucleotidyltransferase</keyword>
<dbReference type="KEGG" id="rip:RIEPE_0583"/>
<keyword evidence="16" id="KW-1185">Reference proteome</keyword>
<dbReference type="KEGG" id="rip:RIEPE_0591"/>
<comment type="miscellaneous">
    <text evidence="11">A single active site specifically recognizes both ATP and CTP and is responsible for their addition.</text>
</comment>
<comment type="function">
    <text evidence="11">Catalyzes the addition and repair of the essential 3'-terminal CCA sequence in tRNAs without using a nucleic acid template. Adds these three nucleotides in the order of C, C, and A to the tRNA nucleotide-73, using CTP and ATP as substrates and producing inorganic pyrophosphate. tRNA 3'-terminal CCA addition is required both for tRNA processing and repair. Also involved in tRNA surveillance by mediating tandem CCA addition to generate a CCACCA at the 3' terminus of unstable tRNAs. While stable tRNAs receive only 3'-terminal CCA, unstable tRNAs are marked with CCACCA and rapidly degraded.</text>
</comment>
<evidence type="ECO:0000256" key="1">
    <source>
        <dbReference type="ARBA" id="ARBA00001946"/>
    </source>
</evidence>
<keyword evidence="9 11" id="KW-0460">Magnesium</keyword>
<keyword evidence="2 11" id="KW-0808">Transferase</keyword>
<sequence length="417" mass="48559">MKIYLVGGAVRDQILGMPISDRDWLVVGSSPQEMIRLGFQQVGRDFPVFLHPVTKEEYSLARIDRKIGSGHTGFQCFSSPSVTIEEDLYRRDLTINAIAKTTKNKIIDPFFGIKDIQKRIIRHVSNAFSEDPIRVLRTARFYAKLSEYYFTIYHKTWKIIEEMVQQEDLKTVSKERVWIETKKALSTSSPDLYFKMLFQCGALSVLFPEIQIILTKSFKKKSSLTSFIDQKEYIFLVIKKSALLTKSIEVRFAALCSNFTVFFYDNHMSNSKEKKINSAVQMVRSFCDRMCVPTKTKKLSVAIAKVHQNVQNIQNSCSKEVIKIFDQMDVWRKPKNIDQLITVCKAHYIVKNRLELGCYYPQGELLMKIFKKVSKSSLKIDFQKMKNKEIRGTILKNRLKIIEKVMNLKKIRKNHLR</sequence>
<dbReference type="EC" id="2.7.7.72" evidence="11"/>
<evidence type="ECO:0000256" key="2">
    <source>
        <dbReference type="ARBA" id="ARBA00022679"/>
    </source>
</evidence>
<keyword evidence="3 11" id="KW-0819">tRNA processing</keyword>
<dbReference type="Pfam" id="PF01743">
    <property type="entry name" value="PolyA_pol"/>
    <property type="match status" value="1"/>
</dbReference>
<proteinExistence type="inferred from homology"/>
<feature type="binding site" evidence="11">
    <location>
        <position position="137"/>
    </location>
    <ligand>
        <name>ATP</name>
        <dbReference type="ChEBI" id="CHEBI:30616"/>
    </ligand>
</feature>
<name>D4G906_RIEPU</name>
<dbReference type="GO" id="GO:0001680">
    <property type="term" value="P:tRNA 3'-terminal CCA addition"/>
    <property type="evidence" value="ECO:0007669"/>
    <property type="project" value="UniProtKB-UniRule"/>
</dbReference>
<feature type="domain" description="tRNA nucleotidyltransferase/poly(A) polymerase RNA and SrmB- binding" evidence="13">
    <location>
        <begin position="150"/>
        <end position="210"/>
    </location>
</feature>
<reference evidence="15 16" key="1">
    <citation type="submission" date="2008-05" db="EMBL/GenBank/DDBJ databases">
        <title>Genome sequence of Riesia pediculicola USDA.</title>
        <authorList>
            <person name="Kirkness E.F."/>
        </authorList>
    </citation>
    <scope>NUCLEOTIDE SEQUENCE [LARGE SCALE GENOMIC DNA]</scope>
    <source>
        <strain evidence="15 16">USDA</strain>
    </source>
</reference>
<dbReference type="GO" id="GO:0004810">
    <property type="term" value="F:CCA tRNA nucleotidyltransferase activity"/>
    <property type="evidence" value="ECO:0007669"/>
    <property type="project" value="UniProtKB-UniRule"/>
</dbReference>
<keyword evidence="8 11" id="KW-0067">ATP-binding</keyword>
<dbReference type="InterPro" id="IPR032828">
    <property type="entry name" value="PolyA_RNA-bd"/>
</dbReference>
<dbReference type="InterPro" id="IPR012006">
    <property type="entry name" value="CCA_bact"/>
</dbReference>
<keyword evidence="5 11" id="KW-0479">Metal-binding</keyword>